<dbReference type="STRING" id="1664694.A0A0N1H7C6"/>
<reference evidence="14 15" key="1">
    <citation type="submission" date="2015-06" db="EMBL/GenBank/DDBJ databases">
        <title>Draft genome of the ant-associated black yeast Phialophora attae CBS 131958.</title>
        <authorList>
            <person name="Moreno L.F."/>
            <person name="Stielow B.J."/>
            <person name="de Hoog S."/>
            <person name="Vicente V.A."/>
            <person name="Weiss V.A."/>
            <person name="de Vries M."/>
            <person name="Cruz L.M."/>
            <person name="Souza E.M."/>
        </authorList>
    </citation>
    <scope>NUCLEOTIDE SEQUENCE [LARGE SCALE GENOMIC DNA]</scope>
    <source>
        <strain evidence="14 15">CBS 131958</strain>
    </source>
</reference>
<evidence type="ECO:0000256" key="6">
    <source>
        <dbReference type="ARBA" id="ARBA00022605"/>
    </source>
</evidence>
<comment type="similarity">
    <text evidence="3">Belongs to the class-V pyridoxal-phosphate-dependent aminotransferase family. SerC subfamily.</text>
</comment>
<dbReference type="InterPro" id="IPR022278">
    <property type="entry name" value="Pser_aminoTfrase"/>
</dbReference>
<dbReference type="Gene3D" id="3.90.1150.10">
    <property type="entry name" value="Aspartate Aminotransferase, domain 1"/>
    <property type="match status" value="1"/>
</dbReference>
<dbReference type="AlphaFoldDB" id="A0A0N1H7C6"/>
<dbReference type="SUPFAM" id="SSF53383">
    <property type="entry name" value="PLP-dependent transferases"/>
    <property type="match status" value="1"/>
</dbReference>
<keyword evidence="5 14" id="KW-0032">Aminotransferase</keyword>
<dbReference type="InterPro" id="IPR015424">
    <property type="entry name" value="PyrdxlP-dep_Trfase"/>
</dbReference>
<dbReference type="HAMAP" id="MF_00160">
    <property type="entry name" value="SerC_aminotrans_5"/>
    <property type="match status" value="1"/>
</dbReference>
<protein>
    <recommendedName>
        <fullName evidence="4">phosphoserine transaminase</fullName>
        <ecNumber evidence="4">2.6.1.52</ecNumber>
    </recommendedName>
</protein>
<dbReference type="PANTHER" id="PTHR43247:SF1">
    <property type="entry name" value="PHOSPHOSERINE AMINOTRANSFERASE"/>
    <property type="match status" value="1"/>
</dbReference>
<organism evidence="14 15">
    <name type="scientific">Cyphellophora attinorum</name>
    <dbReference type="NCBI Taxonomy" id="1664694"/>
    <lineage>
        <taxon>Eukaryota</taxon>
        <taxon>Fungi</taxon>
        <taxon>Dikarya</taxon>
        <taxon>Ascomycota</taxon>
        <taxon>Pezizomycotina</taxon>
        <taxon>Eurotiomycetes</taxon>
        <taxon>Chaetothyriomycetidae</taxon>
        <taxon>Chaetothyriales</taxon>
        <taxon>Cyphellophoraceae</taxon>
        <taxon>Cyphellophora</taxon>
    </lineage>
</organism>
<dbReference type="UniPathway" id="UPA00135">
    <property type="reaction ID" value="UER00197"/>
</dbReference>
<evidence type="ECO:0000313" key="14">
    <source>
        <dbReference type="EMBL" id="KPI42342.1"/>
    </source>
</evidence>
<dbReference type="EC" id="2.6.1.52" evidence="4"/>
<evidence type="ECO:0000256" key="11">
    <source>
        <dbReference type="ARBA" id="ARBA00049007"/>
    </source>
</evidence>
<comment type="catalytic activity">
    <reaction evidence="11">
        <text>O-phospho-L-serine + 2-oxoglutarate = 3-phosphooxypyruvate + L-glutamate</text>
        <dbReference type="Rhea" id="RHEA:14329"/>
        <dbReference type="ChEBI" id="CHEBI:16810"/>
        <dbReference type="ChEBI" id="CHEBI:18110"/>
        <dbReference type="ChEBI" id="CHEBI:29985"/>
        <dbReference type="ChEBI" id="CHEBI:57524"/>
        <dbReference type="EC" id="2.6.1.52"/>
    </reaction>
</comment>
<gene>
    <name evidence="14" type="ORF">AB675_9793</name>
</gene>
<dbReference type="InterPro" id="IPR015421">
    <property type="entry name" value="PyrdxlP-dep_Trfase_major"/>
</dbReference>
<dbReference type="GO" id="GO:0004648">
    <property type="term" value="F:O-phospho-L-serine:2-oxoglutarate aminotransferase activity"/>
    <property type="evidence" value="ECO:0007669"/>
    <property type="project" value="UniProtKB-EC"/>
</dbReference>
<comment type="catalytic activity">
    <reaction evidence="10">
        <text>4-(phosphooxy)-L-threonine + 2-oxoglutarate = (R)-3-hydroxy-2-oxo-4-phosphooxybutanoate + L-glutamate</text>
        <dbReference type="Rhea" id="RHEA:16573"/>
        <dbReference type="ChEBI" id="CHEBI:16810"/>
        <dbReference type="ChEBI" id="CHEBI:29985"/>
        <dbReference type="ChEBI" id="CHEBI:58452"/>
        <dbReference type="ChEBI" id="CHEBI:58538"/>
        <dbReference type="EC" id="2.6.1.52"/>
    </reaction>
</comment>
<dbReference type="EMBL" id="LFJN01000007">
    <property type="protein sequence ID" value="KPI42342.1"/>
    <property type="molecule type" value="Genomic_DNA"/>
</dbReference>
<dbReference type="InterPro" id="IPR015422">
    <property type="entry name" value="PyrdxlP-dep_Trfase_small"/>
</dbReference>
<keyword evidence="6" id="KW-0028">Amino-acid biosynthesis</keyword>
<proteinExistence type="inferred from homology"/>
<keyword evidence="15" id="KW-1185">Reference proteome</keyword>
<comment type="pathway">
    <text evidence="2">Amino-acid biosynthesis; L-serine biosynthesis; L-serine from 3-phospho-D-glycerate: step 2/3.</text>
</comment>
<dbReference type="NCBIfam" id="NF003764">
    <property type="entry name" value="PRK05355.1"/>
    <property type="match status" value="1"/>
</dbReference>
<evidence type="ECO:0000256" key="2">
    <source>
        <dbReference type="ARBA" id="ARBA00005099"/>
    </source>
</evidence>
<evidence type="ECO:0000256" key="1">
    <source>
        <dbReference type="ARBA" id="ARBA00001933"/>
    </source>
</evidence>
<evidence type="ECO:0000256" key="12">
    <source>
        <dbReference type="RuleBase" id="RU004504"/>
    </source>
</evidence>
<evidence type="ECO:0000256" key="5">
    <source>
        <dbReference type="ARBA" id="ARBA00022576"/>
    </source>
</evidence>
<evidence type="ECO:0000256" key="10">
    <source>
        <dbReference type="ARBA" id="ARBA00047630"/>
    </source>
</evidence>
<accession>A0A0N1H7C6</accession>
<keyword evidence="8" id="KW-0663">Pyridoxal phosphate</keyword>
<keyword evidence="9" id="KW-0718">Serine biosynthesis</keyword>
<dbReference type="InterPro" id="IPR000192">
    <property type="entry name" value="Aminotrans_V_dom"/>
</dbReference>
<evidence type="ECO:0000256" key="9">
    <source>
        <dbReference type="ARBA" id="ARBA00023299"/>
    </source>
</evidence>
<dbReference type="RefSeq" id="XP_018002305.1">
    <property type="nucleotide sequence ID" value="XM_018150358.1"/>
</dbReference>
<dbReference type="PANTHER" id="PTHR43247">
    <property type="entry name" value="PHOSPHOSERINE AMINOTRANSFERASE"/>
    <property type="match status" value="1"/>
</dbReference>
<name>A0A0N1H7C6_9EURO</name>
<keyword evidence="7 14" id="KW-0808">Transferase</keyword>
<dbReference type="Proteomes" id="UP000038010">
    <property type="component" value="Unassembled WGS sequence"/>
</dbReference>
<dbReference type="GO" id="GO:0006564">
    <property type="term" value="P:L-serine biosynthetic process"/>
    <property type="evidence" value="ECO:0007669"/>
    <property type="project" value="UniProtKB-KW"/>
</dbReference>
<dbReference type="GO" id="GO:0005737">
    <property type="term" value="C:cytoplasm"/>
    <property type="evidence" value="ECO:0007669"/>
    <property type="project" value="TreeGrafter"/>
</dbReference>
<comment type="caution">
    <text evidence="14">The sequence shown here is derived from an EMBL/GenBank/DDBJ whole genome shotgun (WGS) entry which is preliminary data.</text>
</comment>
<dbReference type="OrthoDB" id="1703350at2759"/>
<evidence type="ECO:0000256" key="3">
    <source>
        <dbReference type="ARBA" id="ARBA00006904"/>
    </source>
</evidence>
<evidence type="ECO:0000256" key="7">
    <source>
        <dbReference type="ARBA" id="ARBA00022679"/>
    </source>
</evidence>
<evidence type="ECO:0000256" key="8">
    <source>
        <dbReference type="ARBA" id="ARBA00022898"/>
    </source>
</evidence>
<sequence>MPSRSEVSYFGAGPAPLPTFVLETAAASLLNHENQGLGLGEISHRSPTANKIIADAKTALSHLLSIPDDEYETIFMQGGGSGEFSAVLQNCVVAWVERRREKAVKELGEGKDKEVLERVRKEVQEMKVEYLVTGSWSLKASQEAARLIGPKYVDVVMDARKSDPKGKNKFGAVPELQSLSTEGRARKGYSALTYFCDNETVDGVEFPKFPSELEGNEETEAGEERIVAADMSSNFLSRTVDVKKYGIIFAGAQKNLGLPGITVVIIRKSLLKLTTSAPVAFLHALSDLLPNIIPPIVFDLATLAKNNSLYNTLPVFNLYVATLVLQSLSAKYGHKRIGGQGEISARKAEQIYGTLDKYANLYNVVPEKHARSRMNVCFRLKGGDEEAEKKFVKGAEERGLLGVKGHRSVGGIRVSNYNAVGEEAVERLCQFMVDFAEKEG</sequence>
<evidence type="ECO:0000256" key="4">
    <source>
        <dbReference type="ARBA" id="ARBA00013030"/>
    </source>
</evidence>
<dbReference type="Pfam" id="PF00266">
    <property type="entry name" value="Aminotran_5"/>
    <property type="match status" value="1"/>
</dbReference>
<comment type="cofactor">
    <cofactor evidence="1 12">
        <name>pyridoxal 5'-phosphate</name>
        <dbReference type="ChEBI" id="CHEBI:597326"/>
    </cofactor>
</comment>
<dbReference type="InterPro" id="IPR020578">
    <property type="entry name" value="Aminotrans_V_PyrdxlP_BS"/>
</dbReference>
<dbReference type="GO" id="GO:0030170">
    <property type="term" value="F:pyridoxal phosphate binding"/>
    <property type="evidence" value="ECO:0007669"/>
    <property type="project" value="TreeGrafter"/>
</dbReference>
<feature type="domain" description="Aminotransferase class V" evidence="13">
    <location>
        <begin position="223"/>
        <end position="428"/>
    </location>
</feature>
<dbReference type="GeneID" id="28742238"/>
<dbReference type="PROSITE" id="PS00595">
    <property type="entry name" value="AA_TRANSFER_CLASS_5"/>
    <property type="match status" value="1"/>
</dbReference>
<dbReference type="FunFam" id="3.90.1150.10:FF:000006">
    <property type="entry name" value="Phosphoserine aminotransferase"/>
    <property type="match status" value="1"/>
</dbReference>
<evidence type="ECO:0000313" key="15">
    <source>
        <dbReference type="Proteomes" id="UP000038010"/>
    </source>
</evidence>
<evidence type="ECO:0000259" key="13">
    <source>
        <dbReference type="Pfam" id="PF00266"/>
    </source>
</evidence>
<dbReference type="Gene3D" id="3.40.640.10">
    <property type="entry name" value="Type I PLP-dependent aspartate aminotransferase-like (Major domain)"/>
    <property type="match status" value="1"/>
</dbReference>
<dbReference type="VEuPathDB" id="FungiDB:AB675_9793"/>